<accession>A0A369K4X0</accession>
<dbReference type="InParanoid" id="A0A369K4X0"/>
<protein>
    <submittedName>
        <fullName evidence="1">Uncharacterized protein</fullName>
    </submittedName>
</protein>
<gene>
    <name evidence="1" type="ORF">Hypma_015887</name>
</gene>
<keyword evidence="2" id="KW-1185">Reference proteome</keyword>
<evidence type="ECO:0000313" key="1">
    <source>
        <dbReference type="EMBL" id="RDB28622.1"/>
    </source>
</evidence>
<dbReference type="AlphaFoldDB" id="A0A369K4X0"/>
<dbReference type="EMBL" id="LUEZ02000010">
    <property type="protein sequence ID" value="RDB28622.1"/>
    <property type="molecule type" value="Genomic_DNA"/>
</dbReference>
<dbReference type="Proteomes" id="UP000076154">
    <property type="component" value="Unassembled WGS sequence"/>
</dbReference>
<name>A0A369K4X0_HYPMA</name>
<comment type="caution">
    <text evidence="1">The sequence shown here is derived from an EMBL/GenBank/DDBJ whole genome shotgun (WGS) entry which is preliminary data.</text>
</comment>
<reference evidence="1" key="1">
    <citation type="submission" date="2018-04" db="EMBL/GenBank/DDBJ databases">
        <title>Whole genome sequencing of Hypsizygus marmoreus.</title>
        <authorList>
            <person name="Choi I.-G."/>
            <person name="Min B."/>
            <person name="Kim J.-G."/>
            <person name="Kim S."/>
            <person name="Oh Y.-L."/>
            <person name="Kong W.-S."/>
            <person name="Park H."/>
            <person name="Jeong J."/>
            <person name="Song E.-S."/>
        </authorList>
    </citation>
    <scope>NUCLEOTIDE SEQUENCE [LARGE SCALE GENOMIC DNA]</scope>
    <source>
        <strain evidence="1">51987-8</strain>
    </source>
</reference>
<dbReference type="OrthoDB" id="3054715at2759"/>
<proteinExistence type="predicted"/>
<evidence type="ECO:0000313" key="2">
    <source>
        <dbReference type="Proteomes" id="UP000076154"/>
    </source>
</evidence>
<sequence>MPQQAQLTPFPKIIAFTSLQENSYIHQTHASFTGRRFVQIEISARVAYALRPFISNSVRGTFFNLMDITRSVVYGIVPWTVISTPPQIRRRSRTYNVEIAVPHGRMDDWRKFLGIIGYKEHKSISVPGFLGQVIDIQYTFVQETRSEYSITVSQSMTSSVLPIILSSHTTCQMNILSSSHLFCFYPNLTMEYKALASFQNLSRAQIPYIYRRLVSFTSTTEFFGYPCGEVCPAIWRHTRGLQGVGVIRWNEGKGFTSNNQHRMLAEFIKNIDRVDYEPYDALTEYQNSTFKWRTGSHCLNPKCEYSTSLPTIRPWFI</sequence>
<organism evidence="1 2">
    <name type="scientific">Hypsizygus marmoreus</name>
    <name type="common">White beech mushroom</name>
    <name type="synonym">Agaricus marmoreus</name>
    <dbReference type="NCBI Taxonomy" id="39966"/>
    <lineage>
        <taxon>Eukaryota</taxon>
        <taxon>Fungi</taxon>
        <taxon>Dikarya</taxon>
        <taxon>Basidiomycota</taxon>
        <taxon>Agaricomycotina</taxon>
        <taxon>Agaricomycetes</taxon>
        <taxon>Agaricomycetidae</taxon>
        <taxon>Agaricales</taxon>
        <taxon>Tricholomatineae</taxon>
        <taxon>Lyophyllaceae</taxon>
        <taxon>Hypsizygus</taxon>
    </lineage>
</organism>